<comment type="similarity">
    <text evidence="3">Belongs to the sorting nexin family.</text>
</comment>
<keyword evidence="12" id="KW-1185">Reference proteome</keyword>
<sequence length="496" mass="55045">MHSDGAAGVDGAEGAAPAWHGELRVCVCDPRTEKPGASADGAAGAHARETYVSYGVRAETTLPHFRHARLQTRRRFQDFVFLHDTLVKEFPACIVPPLPEKRRIGYLIGDRFSEAFVQKRLGELQLFLERVCRHPTLQRATVLRQFLASEEWHIDMHTHTGRPVARDGDDSVHAAAAPHSLLEQVSDTVLNAFAKVRKPDARFVAIQAALAREDEDEAQLRRVLLRNRTHVSGTYAGPWRAAPPSMRERDDLRLREVAAFDELYATSLGASTEDLATDYDDVATALDELAVLESGMAPALMHTAAALRSAGAEHARFTAQCTDAVLTQLHSQQAYAHAHQAPLRLRESKQLDFEGLTDYLAHEVAERDRLDALGRGAARGGNIRGTGVRGYVRSTFDKVLGVDEEQARIERLERLDARIDELNGAVRAAHDQALALNEHVLQEHRVYTLGRRREVHALLRRYAQGHMELYRAQAARWDELVAALERDAPAPALGAT</sequence>
<dbReference type="InterPro" id="IPR036871">
    <property type="entry name" value="PX_dom_sf"/>
</dbReference>
<keyword evidence="6" id="KW-0446">Lipid-binding</keyword>
<dbReference type="Gene3D" id="3.30.1520.10">
    <property type="entry name" value="Phox-like domain"/>
    <property type="match status" value="1"/>
</dbReference>
<evidence type="ECO:0000256" key="2">
    <source>
        <dbReference type="ARBA" id="ARBA00004496"/>
    </source>
</evidence>
<dbReference type="Gene3D" id="1.20.1270.60">
    <property type="entry name" value="Arfaptin homology (AH) domain/BAR domain"/>
    <property type="match status" value="1"/>
</dbReference>
<evidence type="ECO:0000256" key="4">
    <source>
        <dbReference type="ARBA" id="ARBA00022448"/>
    </source>
</evidence>
<evidence type="ECO:0000256" key="3">
    <source>
        <dbReference type="ARBA" id="ARBA00010883"/>
    </source>
</evidence>
<evidence type="ECO:0000259" key="10">
    <source>
        <dbReference type="PROSITE" id="PS50195"/>
    </source>
</evidence>
<accession>A0ABY8ES92</accession>
<evidence type="ECO:0000256" key="6">
    <source>
        <dbReference type="ARBA" id="ARBA00023121"/>
    </source>
</evidence>
<dbReference type="PANTHER" id="PTHR45949">
    <property type="entry name" value="SORTING NEXIN-4"/>
    <property type="match status" value="1"/>
</dbReference>
<reference evidence="11 12" key="1">
    <citation type="journal article" date="2020" name="Elife">
        <title>Loss of centromere function drives karyotype evolution in closely related Malassezia species.</title>
        <authorList>
            <person name="Sankaranarayanan S.R."/>
            <person name="Ianiri G."/>
            <person name="Coelho M.A."/>
            <person name="Reza M.H."/>
            <person name="Thimmappa B.C."/>
            <person name="Ganguly P."/>
            <person name="Vadnala R.N."/>
            <person name="Sun S."/>
            <person name="Siddharthan R."/>
            <person name="Tellgren-Roth C."/>
            <person name="Dawson T.L."/>
            <person name="Heitman J."/>
            <person name="Sanyal K."/>
        </authorList>
    </citation>
    <scope>NUCLEOTIDE SEQUENCE [LARGE SCALE GENOMIC DNA]</scope>
    <source>
        <strain evidence="11">CBS14141</strain>
    </source>
</reference>
<evidence type="ECO:0000256" key="9">
    <source>
        <dbReference type="ARBA" id="ARBA00041273"/>
    </source>
</evidence>
<evidence type="ECO:0000256" key="7">
    <source>
        <dbReference type="ARBA" id="ARBA00023136"/>
    </source>
</evidence>
<keyword evidence="4" id="KW-0813">Transport</keyword>
<dbReference type="InterPro" id="IPR001683">
    <property type="entry name" value="PX_dom"/>
</dbReference>
<dbReference type="PANTHER" id="PTHR45949:SF2">
    <property type="entry name" value="SORTING NEXIN-4"/>
    <property type="match status" value="1"/>
</dbReference>
<evidence type="ECO:0000313" key="12">
    <source>
        <dbReference type="Proteomes" id="UP000818624"/>
    </source>
</evidence>
<dbReference type="InterPro" id="IPR027267">
    <property type="entry name" value="AH/BAR_dom_sf"/>
</dbReference>
<organism evidence="11 12">
    <name type="scientific">Malassezia furfur</name>
    <name type="common">Pityriasis versicolor infection agent</name>
    <name type="synonym">Pityrosporum furfur</name>
    <dbReference type="NCBI Taxonomy" id="55194"/>
    <lineage>
        <taxon>Eukaryota</taxon>
        <taxon>Fungi</taxon>
        <taxon>Dikarya</taxon>
        <taxon>Basidiomycota</taxon>
        <taxon>Ustilaginomycotina</taxon>
        <taxon>Malasseziomycetes</taxon>
        <taxon>Malasseziales</taxon>
        <taxon>Malasseziaceae</taxon>
        <taxon>Malassezia</taxon>
    </lineage>
</organism>
<evidence type="ECO:0000256" key="5">
    <source>
        <dbReference type="ARBA" id="ARBA00022490"/>
    </source>
</evidence>
<proteinExistence type="inferred from homology"/>
<name>A0ABY8ES92_MALFU</name>
<evidence type="ECO:0000256" key="8">
    <source>
        <dbReference type="ARBA" id="ARBA00040748"/>
    </source>
</evidence>
<dbReference type="PROSITE" id="PS50195">
    <property type="entry name" value="PX"/>
    <property type="match status" value="1"/>
</dbReference>
<protein>
    <recommendedName>
        <fullName evidence="8">Sorting nexin-4</fullName>
    </recommendedName>
    <alternativeName>
        <fullName evidence="9">Autophagy-related protein 24</fullName>
    </alternativeName>
</protein>
<dbReference type="SUPFAM" id="SSF64268">
    <property type="entry name" value="PX domain"/>
    <property type="match status" value="1"/>
</dbReference>
<gene>
    <name evidence="11" type="primary">SNX4</name>
    <name evidence="11" type="ORF">GLX27_003098</name>
</gene>
<evidence type="ECO:0000256" key="1">
    <source>
        <dbReference type="ARBA" id="ARBA00004184"/>
    </source>
</evidence>
<dbReference type="Proteomes" id="UP000818624">
    <property type="component" value="Chromosome 3"/>
</dbReference>
<evidence type="ECO:0000313" key="11">
    <source>
        <dbReference type="EMBL" id="WFD48428.1"/>
    </source>
</evidence>
<dbReference type="SMART" id="SM00312">
    <property type="entry name" value="PX"/>
    <property type="match status" value="1"/>
</dbReference>
<comment type="subcellular location">
    <subcellularLocation>
        <location evidence="2">Cytoplasm</location>
    </subcellularLocation>
    <subcellularLocation>
        <location evidence="1">Endomembrane system</location>
        <topology evidence="1">Peripheral membrane protein</topology>
    </subcellularLocation>
</comment>
<keyword evidence="5" id="KW-0963">Cytoplasm</keyword>
<dbReference type="EMBL" id="CP046236">
    <property type="protein sequence ID" value="WFD48428.1"/>
    <property type="molecule type" value="Genomic_DNA"/>
</dbReference>
<feature type="domain" description="PX" evidence="10">
    <location>
        <begin position="32"/>
        <end position="154"/>
    </location>
</feature>
<keyword evidence="7" id="KW-0472">Membrane</keyword>
<dbReference type="Pfam" id="PF00787">
    <property type="entry name" value="PX"/>
    <property type="match status" value="1"/>
</dbReference>